<comment type="caution">
    <text evidence="2">The sequence shown here is derived from an EMBL/GenBank/DDBJ whole genome shotgun (WGS) entry which is preliminary data.</text>
</comment>
<proteinExistence type="predicted"/>
<accession>A0A428Z632</accession>
<keyword evidence="1" id="KW-1133">Transmembrane helix</keyword>
<evidence type="ECO:0000256" key="1">
    <source>
        <dbReference type="SAM" id="Phobius"/>
    </source>
</evidence>
<feature type="transmembrane region" description="Helical" evidence="1">
    <location>
        <begin position="9"/>
        <end position="31"/>
    </location>
</feature>
<evidence type="ECO:0000313" key="3">
    <source>
        <dbReference type="Proteomes" id="UP000287547"/>
    </source>
</evidence>
<dbReference type="EMBL" id="QHKI01000022">
    <property type="protein sequence ID" value="RSM82556.1"/>
    <property type="molecule type" value="Genomic_DNA"/>
</dbReference>
<gene>
    <name evidence="2" type="ORF">DMH04_25530</name>
</gene>
<dbReference type="Proteomes" id="UP000287547">
    <property type="component" value="Unassembled WGS sequence"/>
</dbReference>
<protein>
    <submittedName>
        <fullName evidence="2">Uncharacterized protein</fullName>
    </submittedName>
</protein>
<dbReference type="AlphaFoldDB" id="A0A428Z632"/>
<name>A0A428Z632_KIBAR</name>
<organism evidence="2 3">
    <name type="scientific">Kibdelosporangium aridum</name>
    <dbReference type="NCBI Taxonomy" id="2030"/>
    <lineage>
        <taxon>Bacteria</taxon>
        <taxon>Bacillati</taxon>
        <taxon>Actinomycetota</taxon>
        <taxon>Actinomycetes</taxon>
        <taxon>Pseudonocardiales</taxon>
        <taxon>Pseudonocardiaceae</taxon>
        <taxon>Kibdelosporangium</taxon>
    </lineage>
</organism>
<keyword evidence="1" id="KW-0812">Transmembrane</keyword>
<evidence type="ECO:0000313" key="2">
    <source>
        <dbReference type="EMBL" id="RSM82556.1"/>
    </source>
</evidence>
<reference evidence="2 3" key="1">
    <citation type="submission" date="2018-05" db="EMBL/GenBank/DDBJ databases">
        <title>Evolution of GPA BGCs.</title>
        <authorList>
            <person name="Waglechner N."/>
            <person name="Wright G.D."/>
        </authorList>
    </citation>
    <scope>NUCLEOTIDE SEQUENCE [LARGE SCALE GENOMIC DNA]</scope>
    <source>
        <strain evidence="2 3">A82846</strain>
    </source>
</reference>
<keyword evidence="1" id="KW-0472">Membrane</keyword>
<feature type="transmembrane region" description="Helical" evidence="1">
    <location>
        <begin position="51"/>
        <end position="77"/>
    </location>
</feature>
<sequence length="83" mass="8540">MRGLVLARLFGRAVIAAIAVVVVTIGLKLVLDMLAAVLPPAVMGLLGQGWNALYGLLAPALGPMVALGLLGLIYWAIFGGSNR</sequence>